<evidence type="ECO:0000313" key="2">
    <source>
        <dbReference type="EMBL" id="KAL3671618.1"/>
    </source>
</evidence>
<keyword evidence="3" id="KW-1185">Reference proteome</keyword>
<gene>
    <name evidence="2" type="ORF">V7S43_003531</name>
</gene>
<feature type="region of interest" description="Disordered" evidence="1">
    <location>
        <begin position="39"/>
        <end position="61"/>
    </location>
</feature>
<sequence>MTESLTSAQQSVAKLQQQCAVAAESKRQTDDKLRQLSQFLNQALNSPPSAVRPASPASTPS</sequence>
<feature type="compositionally biased region" description="Low complexity" evidence="1">
    <location>
        <begin position="46"/>
        <end position="61"/>
    </location>
</feature>
<proteinExistence type="predicted"/>
<protein>
    <submittedName>
        <fullName evidence="2">Uncharacterized protein</fullName>
    </submittedName>
</protein>
<evidence type="ECO:0000256" key="1">
    <source>
        <dbReference type="SAM" id="MobiDB-lite"/>
    </source>
</evidence>
<dbReference type="EMBL" id="JBIMZQ010000005">
    <property type="protein sequence ID" value="KAL3671618.1"/>
    <property type="molecule type" value="Genomic_DNA"/>
</dbReference>
<evidence type="ECO:0000313" key="3">
    <source>
        <dbReference type="Proteomes" id="UP001632037"/>
    </source>
</evidence>
<organism evidence="2 3">
    <name type="scientific">Phytophthora oleae</name>
    <dbReference type="NCBI Taxonomy" id="2107226"/>
    <lineage>
        <taxon>Eukaryota</taxon>
        <taxon>Sar</taxon>
        <taxon>Stramenopiles</taxon>
        <taxon>Oomycota</taxon>
        <taxon>Peronosporomycetes</taxon>
        <taxon>Peronosporales</taxon>
        <taxon>Peronosporaceae</taxon>
        <taxon>Phytophthora</taxon>
    </lineage>
</organism>
<comment type="caution">
    <text evidence="2">The sequence shown here is derived from an EMBL/GenBank/DDBJ whole genome shotgun (WGS) entry which is preliminary data.</text>
</comment>
<dbReference type="Proteomes" id="UP001632037">
    <property type="component" value="Unassembled WGS sequence"/>
</dbReference>
<dbReference type="AlphaFoldDB" id="A0ABD3FXZ8"/>
<reference evidence="2 3" key="1">
    <citation type="submission" date="2024-09" db="EMBL/GenBank/DDBJ databases">
        <title>Genome sequencing and assembly of Phytophthora oleae, isolate VK10A, causative agent of rot of olive drupes.</title>
        <authorList>
            <person name="Conti Taguali S."/>
            <person name="Riolo M."/>
            <person name="La Spada F."/>
            <person name="Cacciola S.O."/>
            <person name="Dionisio G."/>
        </authorList>
    </citation>
    <scope>NUCLEOTIDE SEQUENCE [LARGE SCALE GENOMIC DNA]</scope>
    <source>
        <strain evidence="2 3">VK10A</strain>
    </source>
</reference>
<accession>A0ABD3FXZ8</accession>
<name>A0ABD3FXZ8_9STRA</name>